<comment type="subcellular location">
    <subcellularLocation>
        <location evidence="4">Basal cell membrane</location>
        <topology evidence="4">Multi-pass membrane protein</topology>
    </subcellularLocation>
</comment>
<feature type="domain" description="Major facilitator superfamily (MFS) profile" evidence="9">
    <location>
        <begin position="86"/>
        <end position="503"/>
    </location>
</feature>
<dbReference type="InterPro" id="IPR036259">
    <property type="entry name" value="MFS_trans_sf"/>
</dbReference>
<dbReference type="InterPro" id="IPR005828">
    <property type="entry name" value="MFS_sugar_transport-like"/>
</dbReference>
<dbReference type="AlphaFoldDB" id="A0A8C7XBD5"/>
<evidence type="ECO:0000256" key="2">
    <source>
        <dbReference type="ARBA" id="ARBA00022989"/>
    </source>
</evidence>
<reference evidence="10" key="2">
    <citation type="submission" date="2025-09" db="UniProtKB">
        <authorList>
            <consortium name="Ensembl"/>
        </authorList>
    </citation>
    <scope>IDENTIFICATION</scope>
</reference>
<evidence type="ECO:0000256" key="8">
    <source>
        <dbReference type="SAM" id="Phobius"/>
    </source>
</evidence>
<dbReference type="SUPFAM" id="SSF103473">
    <property type="entry name" value="MFS general substrate transporter"/>
    <property type="match status" value="1"/>
</dbReference>
<dbReference type="GO" id="GO:0022857">
    <property type="term" value="F:transmembrane transporter activity"/>
    <property type="evidence" value="ECO:0007669"/>
    <property type="project" value="InterPro"/>
</dbReference>
<evidence type="ECO:0000256" key="1">
    <source>
        <dbReference type="ARBA" id="ARBA00022692"/>
    </source>
</evidence>
<evidence type="ECO:0000256" key="7">
    <source>
        <dbReference type="ARBA" id="ARBA00042362"/>
    </source>
</evidence>
<feature type="transmembrane region" description="Helical" evidence="8">
    <location>
        <begin position="219"/>
        <end position="242"/>
    </location>
</feature>
<reference evidence="10" key="1">
    <citation type="submission" date="2025-08" db="UniProtKB">
        <authorList>
            <consortium name="Ensembl"/>
        </authorList>
    </citation>
    <scope>IDENTIFICATION</scope>
</reference>
<dbReference type="FunFam" id="1.20.1250.20:FF:000023">
    <property type="entry name" value="Solute carrier family 22 member 6"/>
    <property type="match status" value="1"/>
</dbReference>
<dbReference type="GeneTree" id="ENSGT00940000165810"/>
<dbReference type="PROSITE" id="PS50850">
    <property type="entry name" value="MFS"/>
    <property type="match status" value="1"/>
</dbReference>
<dbReference type="Pfam" id="PF00083">
    <property type="entry name" value="Sugar_tr"/>
    <property type="match status" value="1"/>
</dbReference>
<dbReference type="GO" id="GO:0009925">
    <property type="term" value="C:basal plasma membrane"/>
    <property type="evidence" value="ECO:0007669"/>
    <property type="project" value="UniProtKB-SubCell"/>
</dbReference>
<evidence type="ECO:0000256" key="6">
    <source>
        <dbReference type="ARBA" id="ARBA00041768"/>
    </source>
</evidence>
<sequence>MAFSDLLEEVGGFGRYQWLHVTLISLPGLMMASQNLLNNFVSGIPAHHCSLPANQSLLNLSLYTQVTTDSFCLSQRSSFVKPQWHLLTTNSSANISELQTEGCVDGWTFDQSEFISTTVSEWGLVCSLRPLKQMIQTIYMGGVLTGAIIYGSLSDRFGRRIVLIWSYLQIGVLGCSSVLSSSFSVYCIFRFLNGMAVSGVILNGFSLKVEWIPTKTRTVVGTLSSFFFTFGQMILAGLAYWLKDWRMLQLSVSAPHFLFFAYSWWYSESARWLVVNRRSEDALKSLHRVARINGKPEVINKLTVEVTSFIKYLKTHLIADCDHTCNALIVLEFTCEPVYRFSTSFAYYGLAMDLQKFGVSIYLMQVIFGAVDIPAKLLALGLLSYLGRRVSQVSCLFLSAVIIFANIFVPPDMQTLRTTLACLGKAFTSASFTTVYLYTGELYPTVIRQTGMGFVSTMSRLGSMAAPAVLILDEVWPALPSIVYGGAAVLASGFACFLPETLNIPLPDTVEDVEEKW</sequence>
<feature type="transmembrane region" description="Helical" evidence="8">
    <location>
        <begin position="390"/>
        <end position="409"/>
    </location>
</feature>
<keyword evidence="3 8" id="KW-0472">Membrane</keyword>
<proteinExistence type="predicted"/>
<evidence type="ECO:0000256" key="5">
    <source>
        <dbReference type="ARBA" id="ARBA00039897"/>
    </source>
</evidence>
<evidence type="ECO:0000313" key="11">
    <source>
        <dbReference type="Proteomes" id="UP000694383"/>
    </source>
</evidence>
<dbReference type="Proteomes" id="UP000694383">
    <property type="component" value="Unplaced"/>
</dbReference>
<evidence type="ECO:0000256" key="4">
    <source>
        <dbReference type="ARBA" id="ARBA00034696"/>
    </source>
</evidence>
<evidence type="ECO:0000256" key="3">
    <source>
        <dbReference type="ARBA" id="ARBA00023136"/>
    </source>
</evidence>
<keyword evidence="1 8" id="KW-0812">Transmembrane</keyword>
<evidence type="ECO:0000259" key="9">
    <source>
        <dbReference type="PROSITE" id="PS50850"/>
    </source>
</evidence>
<accession>A0A8C7XBD5</accession>
<feature type="transmembrane region" description="Helical" evidence="8">
    <location>
        <begin position="162"/>
        <end position="182"/>
    </location>
</feature>
<feature type="transmembrane region" description="Helical" evidence="8">
    <location>
        <begin position="188"/>
        <end position="207"/>
    </location>
</feature>
<feature type="transmembrane region" description="Helical" evidence="8">
    <location>
        <begin position="134"/>
        <end position="153"/>
    </location>
</feature>
<feature type="transmembrane region" description="Helical" evidence="8">
    <location>
        <begin position="248"/>
        <end position="267"/>
    </location>
</feature>
<name>A0A8C7XBD5_9TELE</name>
<protein>
    <recommendedName>
        <fullName evidence="5">Solute carrier family 22 member 6</fullName>
    </recommendedName>
    <alternativeName>
        <fullName evidence="7">Organic anion transporter 1</fullName>
    </alternativeName>
    <alternativeName>
        <fullName evidence="6">Renal organic anion transporter 1</fullName>
    </alternativeName>
</protein>
<dbReference type="InterPro" id="IPR020846">
    <property type="entry name" value="MFS_dom"/>
</dbReference>
<keyword evidence="2 8" id="KW-1133">Transmembrane helix</keyword>
<dbReference type="Ensembl" id="ENSOSIT00000011008.1">
    <property type="protein sequence ID" value="ENSOSIP00000010354.1"/>
    <property type="gene ID" value="ENSOSIG00000006373.1"/>
</dbReference>
<dbReference type="PANTHER" id="PTHR24064">
    <property type="entry name" value="SOLUTE CARRIER FAMILY 22 MEMBER"/>
    <property type="match status" value="1"/>
</dbReference>
<organism evidence="10 11">
    <name type="scientific">Oryzias sinensis</name>
    <name type="common">Chinese medaka</name>
    <dbReference type="NCBI Taxonomy" id="183150"/>
    <lineage>
        <taxon>Eukaryota</taxon>
        <taxon>Metazoa</taxon>
        <taxon>Chordata</taxon>
        <taxon>Craniata</taxon>
        <taxon>Vertebrata</taxon>
        <taxon>Euteleostomi</taxon>
        <taxon>Actinopterygii</taxon>
        <taxon>Neopterygii</taxon>
        <taxon>Teleostei</taxon>
        <taxon>Neoteleostei</taxon>
        <taxon>Acanthomorphata</taxon>
        <taxon>Ovalentaria</taxon>
        <taxon>Atherinomorphae</taxon>
        <taxon>Beloniformes</taxon>
        <taxon>Adrianichthyidae</taxon>
        <taxon>Oryziinae</taxon>
        <taxon>Oryzias</taxon>
    </lineage>
</organism>
<evidence type="ECO:0000313" key="10">
    <source>
        <dbReference type="Ensembl" id="ENSOSIP00000010354.1"/>
    </source>
</evidence>
<feature type="transmembrane region" description="Helical" evidence="8">
    <location>
        <begin position="361"/>
        <end position="384"/>
    </location>
</feature>
<dbReference type="Gene3D" id="1.20.1250.20">
    <property type="entry name" value="MFS general substrate transporter like domains"/>
    <property type="match status" value="1"/>
</dbReference>
<keyword evidence="11" id="KW-1185">Reference proteome</keyword>